<feature type="compositionally biased region" description="Basic and acidic residues" evidence="1">
    <location>
        <begin position="197"/>
        <end position="206"/>
    </location>
</feature>
<feature type="region of interest" description="Disordered" evidence="1">
    <location>
        <begin position="150"/>
        <end position="227"/>
    </location>
</feature>
<dbReference type="PANTHER" id="PTHR37805">
    <property type="entry name" value="CYTOPLASMIC PROTEIN-RELATED"/>
    <property type="match status" value="1"/>
</dbReference>
<name>A0ABS2W4X6_9GAMM</name>
<dbReference type="EMBL" id="JAFFZP010000005">
    <property type="protein sequence ID" value="MBN0986765.1"/>
    <property type="molecule type" value="Genomic_DNA"/>
</dbReference>
<gene>
    <name evidence="2" type="ORF">JW498_05280</name>
</gene>
<proteinExistence type="predicted"/>
<dbReference type="PANTHER" id="PTHR37805:SF1">
    <property type="entry name" value="CYTOPLASMIC PROTEIN"/>
    <property type="match status" value="1"/>
</dbReference>
<feature type="compositionally biased region" description="Basic and acidic residues" evidence="1">
    <location>
        <begin position="175"/>
        <end position="187"/>
    </location>
</feature>
<dbReference type="InterPro" id="IPR009921">
    <property type="entry name" value="YehS-like"/>
</dbReference>
<evidence type="ECO:0000313" key="2">
    <source>
        <dbReference type="EMBL" id="MBN0986765.1"/>
    </source>
</evidence>
<accession>A0ABS2W4X6</accession>
<evidence type="ECO:0000313" key="3">
    <source>
        <dbReference type="Proteomes" id="UP000760472"/>
    </source>
</evidence>
<comment type="caution">
    <text evidence="2">The sequence shown here is derived from an EMBL/GenBank/DDBJ whole genome shotgun (WGS) entry which is preliminary data.</text>
</comment>
<reference evidence="2 3" key="1">
    <citation type="submission" date="2021-02" db="EMBL/GenBank/DDBJ databases">
        <title>A novel species of genus Amphritea isolated from a fishpond in China.</title>
        <authorList>
            <person name="Lu H."/>
        </authorList>
    </citation>
    <scope>NUCLEOTIDE SEQUENCE [LARGE SCALE GENOMIC DNA]</scope>
    <source>
        <strain evidence="2 3">RP18W</strain>
    </source>
</reference>
<evidence type="ECO:0000256" key="1">
    <source>
        <dbReference type="SAM" id="MobiDB-lite"/>
    </source>
</evidence>
<protein>
    <submittedName>
        <fullName evidence="2">DUF1456 family protein</fullName>
    </submittedName>
</protein>
<organism evidence="2 3">
    <name type="scientific">Amphritea pacifica</name>
    <dbReference type="NCBI Taxonomy" id="2811233"/>
    <lineage>
        <taxon>Bacteria</taxon>
        <taxon>Pseudomonadati</taxon>
        <taxon>Pseudomonadota</taxon>
        <taxon>Gammaproteobacteria</taxon>
        <taxon>Oceanospirillales</taxon>
        <taxon>Oceanospirillaceae</taxon>
        <taxon>Amphritea</taxon>
    </lineage>
</organism>
<dbReference type="Pfam" id="PF07308">
    <property type="entry name" value="DUF1456"/>
    <property type="match status" value="2"/>
</dbReference>
<dbReference type="Proteomes" id="UP000760472">
    <property type="component" value="Unassembled WGS sequence"/>
</dbReference>
<keyword evidence="3" id="KW-1185">Reference proteome</keyword>
<dbReference type="RefSeq" id="WP_205210625.1">
    <property type="nucleotide sequence ID" value="NZ_JAFFZO010000016.1"/>
</dbReference>
<feature type="compositionally biased region" description="Basic and acidic residues" evidence="1">
    <location>
        <begin position="150"/>
        <end position="163"/>
    </location>
</feature>
<sequence length="250" mass="28167">MNNNDILRRLRYTFDFSDTKMIGVFRHAELAVTRVQLSSWLKREEEAGYIRMPDFEMASFLNGLIIEKRGRQEGDQPVAEKRLNNNIIFRKLKIALNLTADDILAILKLAGVRLSKHELSALFRKQGHQNYRECQDQVLRNFLSGLQSQMRDKAPSVKADRPQRTTATAVATSDKPVRKPSAEKRQAADVQFVVDKPAGEKRDVKKSAQRNSSTQKPAAKKVATETAATETVIDANSVWAKALAKSTKKS</sequence>